<evidence type="ECO:0000259" key="2">
    <source>
        <dbReference type="PROSITE" id="PS50887"/>
    </source>
</evidence>
<dbReference type="SUPFAM" id="SSF55785">
    <property type="entry name" value="PYP-like sensor domain (PAS domain)"/>
    <property type="match status" value="1"/>
</dbReference>
<dbReference type="CDD" id="cd00130">
    <property type="entry name" value="PAS"/>
    <property type="match status" value="1"/>
</dbReference>
<dbReference type="EMBL" id="FMSV02000512">
    <property type="protein sequence ID" value="SEH07013.1"/>
    <property type="molecule type" value="Genomic_DNA"/>
</dbReference>
<dbReference type="SMART" id="SM00267">
    <property type="entry name" value="GGDEF"/>
    <property type="match status" value="1"/>
</dbReference>
<dbReference type="InterPro" id="IPR000160">
    <property type="entry name" value="GGDEF_dom"/>
</dbReference>
<dbReference type="SMART" id="SM00091">
    <property type="entry name" value="PAS"/>
    <property type="match status" value="1"/>
</dbReference>
<dbReference type="PANTHER" id="PTHR44757:SF2">
    <property type="entry name" value="BIOFILM ARCHITECTURE MAINTENANCE PROTEIN MBAA"/>
    <property type="match status" value="1"/>
</dbReference>
<proteinExistence type="predicted"/>
<accession>A0A1H6FBJ5</accession>
<dbReference type="Pfam" id="PF13426">
    <property type="entry name" value="PAS_9"/>
    <property type="match status" value="1"/>
</dbReference>
<reference evidence="3 4" key="1">
    <citation type="submission" date="2016-10" db="EMBL/GenBank/DDBJ databases">
        <authorList>
            <person name="de Groot N.N."/>
        </authorList>
    </citation>
    <scope>NUCLEOTIDE SEQUENCE [LARGE SCALE GENOMIC DNA]</scope>
    <source>
        <strain evidence="3">MBHS1</strain>
    </source>
</reference>
<evidence type="ECO:0000313" key="4">
    <source>
        <dbReference type="Proteomes" id="UP000236724"/>
    </source>
</evidence>
<dbReference type="AlphaFoldDB" id="A0A1H6FBJ5"/>
<dbReference type="NCBIfam" id="TIGR00229">
    <property type="entry name" value="sensory_box"/>
    <property type="match status" value="1"/>
</dbReference>
<sequence length="308" mass="35452">MRLNTALFDHMNDGVILTNKEGVIERANTAFLHKTGYTLKEVIGKKGRFFQSRPHNLDFYQKLWTQLRSEGYWQGIVDDRKKNGYLFKTYLKIFAIQSANNDKATHYLGIYTDVDLNSHDYEALLYHANNYDHLTQLPNTALFVEKITGIQALVQRYNTRFALLRIALHRFDAVHRLMDYALADEVLLQVVERLNKRLRSTDLMSRMADNEFIMALVDVKDFSSIEHVAGNILRWLQMPFMLQAHTVTISAHIGIAVYPDDHKDIKKLMGQTKLALTQAKMSAEGGYAFFNAPIAQSSDFQINDNTQL</sequence>
<dbReference type="InterPro" id="IPR000014">
    <property type="entry name" value="PAS"/>
</dbReference>
<dbReference type="Gene3D" id="3.30.450.20">
    <property type="entry name" value="PAS domain"/>
    <property type="match status" value="1"/>
</dbReference>
<dbReference type="InterPro" id="IPR035965">
    <property type="entry name" value="PAS-like_dom_sf"/>
</dbReference>
<evidence type="ECO:0000313" key="3">
    <source>
        <dbReference type="EMBL" id="SEH07013.1"/>
    </source>
</evidence>
<dbReference type="NCBIfam" id="TIGR00254">
    <property type="entry name" value="GGDEF"/>
    <property type="match status" value="1"/>
</dbReference>
<dbReference type="Proteomes" id="UP000236724">
    <property type="component" value="Unassembled WGS sequence"/>
</dbReference>
<dbReference type="PANTHER" id="PTHR44757">
    <property type="entry name" value="DIGUANYLATE CYCLASE DGCP"/>
    <property type="match status" value="1"/>
</dbReference>
<dbReference type="InterPro" id="IPR052155">
    <property type="entry name" value="Biofilm_reg_signaling"/>
</dbReference>
<protein>
    <submittedName>
        <fullName evidence="3">Phytochrome-like protein cph2</fullName>
    </submittedName>
</protein>
<name>A0A1H6FBJ5_9GAMM</name>
<dbReference type="CDD" id="cd01949">
    <property type="entry name" value="GGDEF"/>
    <property type="match status" value="1"/>
</dbReference>
<gene>
    <name evidence="3" type="primary">cph2_6</name>
    <name evidence="3" type="ORF">MBHS_02879</name>
</gene>
<dbReference type="Gene3D" id="3.30.70.270">
    <property type="match status" value="1"/>
</dbReference>
<organism evidence="3 4">
    <name type="scientific">Candidatus Venteria ishoeyi</name>
    <dbReference type="NCBI Taxonomy" id="1899563"/>
    <lineage>
        <taxon>Bacteria</taxon>
        <taxon>Pseudomonadati</taxon>
        <taxon>Pseudomonadota</taxon>
        <taxon>Gammaproteobacteria</taxon>
        <taxon>Thiotrichales</taxon>
        <taxon>Thiotrichaceae</taxon>
        <taxon>Venteria</taxon>
    </lineage>
</organism>
<evidence type="ECO:0000259" key="1">
    <source>
        <dbReference type="PROSITE" id="PS50112"/>
    </source>
</evidence>
<dbReference type="OrthoDB" id="9799509at2"/>
<feature type="domain" description="PAS" evidence="1">
    <location>
        <begin position="1"/>
        <end position="45"/>
    </location>
</feature>
<dbReference type="PROSITE" id="PS50112">
    <property type="entry name" value="PAS"/>
    <property type="match status" value="1"/>
</dbReference>
<feature type="domain" description="GGDEF" evidence="2">
    <location>
        <begin position="159"/>
        <end position="292"/>
    </location>
</feature>
<dbReference type="PROSITE" id="PS50887">
    <property type="entry name" value="GGDEF"/>
    <property type="match status" value="1"/>
</dbReference>
<dbReference type="InterPro" id="IPR029787">
    <property type="entry name" value="Nucleotide_cyclase"/>
</dbReference>
<dbReference type="Pfam" id="PF00990">
    <property type="entry name" value="GGDEF"/>
    <property type="match status" value="1"/>
</dbReference>
<dbReference type="SUPFAM" id="SSF55073">
    <property type="entry name" value="Nucleotide cyclase"/>
    <property type="match status" value="1"/>
</dbReference>
<dbReference type="InterPro" id="IPR043128">
    <property type="entry name" value="Rev_trsase/Diguanyl_cyclase"/>
</dbReference>
<dbReference type="RefSeq" id="WP_103920730.1">
    <property type="nucleotide sequence ID" value="NZ_FMSV02000512.1"/>
</dbReference>
<keyword evidence="4" id="KW-1185">Reference proteome</keyword>